<gene>
    <name evidence="2" type="ORF">H9814_03775</name>
</gene>
<sequence>MRKIFHQLHLWLSIPFGIVITLVCFSGAMLVFEEDVKHLVHPERYYAAHPAEGTPLPIPTLLEEVASTLPDSVQVTGLTIPADTRRNYGVYLSFPHKAMVYIDPYSGKVAGAEPTSGFFRVMENLHRWLLDDEFYGGKMVVGISTLALLIILLTGVVIWFPRNARRLRSSFRIVWGKGWRRFWYDCHIAGSLYSFLLLLVLALTGLTWSFDWYSRLYYRTFGVVSQQSGGHGGHETEEQPTLPASYPHWQSVYEQVANANPTFKKITLYDGMAQLYPGRWGNRLAADTYLFDTAEGDITRVIPYEDTDQETKVWGWTYSIHVGNWGGWVTQILSFIAALLGASLPLTGYYLWIKRLRSKRH</sequence>
<keyword evidence="1" id="KW-0812">Transmembrane</keyword>
<dbReference type="PANTHER" id="PTHR34219:SF3">
    <property type="entry name" value="BLL7967 PROTEIN"/>
    <property type="match status" value="1"/>
</dbReference>
<evidence type="ECO:0000313" key="2">
    <source>
        <dbReference type="EMBL" id="HIZ32655.1"/>
    </source>
</evidence>
<evidence type="ECO:0000256" key="1">
    <source>
        <dbReference type="SAM" id="Phobius"/>
    </source>
</evidence>
<keyword evidence="1" id="KW-0472">Membrane</keyword>
<feature type="transmembrane region" description="Helical" evidence="1">
    <location>
        <begin position="139"/>
        <end position="161"/>
    </location>
</feature>
<proteinExistence type="predicted"/>
<organism evidence="2 3">
    <name type="scientific">Candidatus Bacteroides merdigallinarum</name>
    <dbReference type="NCBI Taxonomy" id="2838473"/>
    <lineage>
        <taxon>Bacteria</taxon>
        <taxon>Pseudomonadati</taxon>
        <taxon>Bacteroidota</taxon>
        <taxon>Bacteroidia</taxon>
        <taxon>Bacteroidales</taxon>
        <taxon>Bacteroidaceae</taxon>
        <taxon>Bacteroides</taxon>
    </lineage>
</organism>
<feature type="transmembrane region" description="Helical" evidence="1">
    <location>
        <begin position="12"/>
        <end position="32"/>
    </location>
</feature>
<keyword evidence="1" id="KW-1133">Transmembrane helix</keyword>
<comment type="caution">
    <text evidence="2">The sequence shown here is derived from an EMBL/GenBank/DDBJ whole genome shotgun (WGS) entry which is preliminary data.</text>
</comment>
<reference evidence="2" key="2">
    <citation type="submission" date="2021-04" db="EMBL/GenBank/DDBJ databases">
        <authorList>
            <person name="Gilroy R."/>
        </authorList>
    </citation>
    <scope>NUCLEOTIDE SEQUENCE</scope>
    <source>
        <strain evidence="2">ChiHjej9B8-1298</strain>
    </source>
</reference>
<accession>A0A9D2E8C8</accession>
<feature type="transmembrane region" description="Helical" evidence="1">
    <location>
        <begin position="182"/>
        <end position="208"/>
    </location>
</feature>
<protein>
    <submittedName>
        <fullName evidence="2">PepSY domain-containing protein</fullName>
    </submittedName>
</protein>
<evidence type="ECO:0000313" key="3">
    <source>
        <dbReference type="Proteomes" id="UP000824028"/>
    </source>
</evidence>
<dbReference type="AlphaFoldDB" id="A0A9D2E8C8"/>
<dbReference type="InterPro" id="IPR005625">
    <property type="entry name" value="PepSY-ass_TM"/>
</dbReference>
<dbReference type="Pfam" id="PF03929">
    <property type="entry name" value="PepSY_TM"/>
    <property type="match status" value="1"/>
</dbReference>
<dbReference type="PANTHER" id="PTHR34219">
    <property type="entry name" value="IRON-REGULATED INNER MEMBRANE PROTEIN-RELATED"/>
    <property type="match status" value="1"/>
</dbReference>
<feature type="transmembrane region" description="Helical" evidence="1">
    <location>
        <begin position="332"/>
        <end position="352"/>
    </location>
</feature>
<name>A0A9D2E8C8_9BACE</name>
<dbReference type="EMBL" id="DXBX01000026">
    <property type="protein sequence ID" value="HIZ32655.1"/>
    <property type="molecule type" value="Genomic_DNA"/>
</dbReference>
<dbReference type="Proteomes" id="UP000824028">
    <property type="component" value="Unassembled WGS sequence"/>
</dbReference>
<reference evidence="2" key="1">
    <citation type="journal article" date="2021" name="PeerJ">
        <title>Extensive microbial diversity within the chicken gut microbiome revealed by metagenomics and culture.</title>
        <authorList>
            <person name="Gilroy R."/>
            <person name="Ravi A."/>
            <person name="Getino M."/>
            <person name="Pursley I."/>
            <person name="Horton D.L."/>
            <person name="Alikhan N.F."/>
            <person name="Baker D."/>
            <person name="Gharbi K."/>
            <person name="Hall N."/>
            <person name="Watson M."/>
            <person name="Adriaenssens E.M."/>
            <person name="Foster-Nyarko E."/>
            <person name="Jarju S."/>
            <person name="Secka A."/>
            <person name="Antonio M."/>
            <person name="Oren A."/>
            <person name="Chaudhuri R.R."/>
            <person name="La Ragione R."/>
            <person name="Hildebrand F."/>
            <person name="Pallen M.J."/>
        </authorList>
    </citation>
    <scope>NUCLEOTIDE SEQUENCE</scope>
    <source>
        <strain evidence="2">ChiHjej9B8-1298</strain>
    </source>
</reference>